<feature type="compositionally biased region" description="Pro residues" evidence="4">
    <location>
        <begin position="278"/>
        <end position="289"/>
    </location>
</feature>
<dbReference type="InterPro" id="IPR029063">
    <property type="entry name" value="SAM-dependent_MTases_sf"/>
</dbReference>
<dbReference type="eggNOG" id="KOG2361">
    <property type="taxonomic scope" value="Eukaryota"/>
</dbReference>
<evidence type="ECO:0000313" key="6">
    <source>
        <dbReference type="EMBL" id="EEH60583.1"/>
    </source>
</evidence>
<dbReference type="STRING" id="564608.C1MGJ2"/>
<gene>
    <name evidence="6" type="ORF">MICPUCDRAFT_13548</name>
</gene>
<dbReference type="SUPFAM" id="SSF53335">
    <property type="entry name" value="S-adenosyl-L-methionine-dependent methyltransferases"/>
    <property type="match status" value="1"/>
</dbReference>
<dbReference type="Proteomes" id="UP000001876">
    <property type="component" value="Unassembled WGS sequence"/>
</dbReference>
<dbReference type="Gene3D" id="3.40.50.150">
    <property type="entry name" value="Vaccinia Virus protein VP39"/>
    <property type="match status" value="1"/>
</dbReference>
<evidence type="ECO:0000259" key="5">
    <source>
        <dbReference type="Pfam" id="PF08242"/>
    </source>
</evidence>
<dbReference type="RefSeq" id="XP_003055331.1">
    <property type="nucleotide sequence ID" value="XM_003055285.1"/>
</dbReference>
<sequence length="327" mass="36066">FWVRKYEEDARKNWDVFYKNNADRFFKDRHYLRREFPDLGPAPAYVIPDRAAAAGAAPGRVFLEVGCGAGNTTFPLLAADPTAIVYCCDFSQRAVDLVRKRAERLPPEQRARVIPFVCDATRDALTDRVPAGGVDVVRASSAATPSTCTILDRAFCTLIFVLSAVSPGRAMSDVVRNVSSVMRGEVLLVRDYAAGDLAQARFAVKEGQRLGDNFYVRGDGTRAYYFTPAALKGIFRRHGMPLERLDVHERSITNRSRELTMDRRWVQASFASATTPGAPLPPPPPPPEPAWMARKRLIAEKAERAKKAEEEDAAAAGEDETSTDAAS</sequence>
<keyword evidence="2" id="KW-0489">Methyltransferase</keyword>
<dbReference type="GO" id="GO:0008757">
    <property type="term" value="F:S-adenosylmethionine-dependent methyltransferase activity"/>
    <property type="evidence" value="ECO:0007669"/>
    <property type="project" value="UniProtKB-ARBA"/>
</dbReference>
<dbReference type="OMA" id="KHNACKT"/>
<protein>
    <submittedName>
        <fullName evidence="6">Predicted protein</fullName>
    </submittedName>
</protein>
<proteinExistence type="inferred from homology"/>
<dbReference type="InterPro" id="IPR013217">
    <property type="entry name" value="Methyltransf_12"/>
</dbReference>
<dbReference type="CDD" id="cd02440">
    <property type="entry name" value="AdoMet_MTases"/>
    <property type="match status" value="1"/>
</dbReference>
<evidence type="ECO:0000313" key="7">
    <source>
        <dbReference type="Proteomes" id="UP000001876"/>
    </source>
</evidence>
<comment type="similarity">
    <text evidence="1">Belongs to the methyltransferase superfamily. METL family.</text>
</comment>
<dbReference type="OrthoDB" id="417697at2759"/>
<dbReference type="GO" id="GO:0008173">
    <property type="term" value="F:RNA methyltransferase activity"/>
    <property type="evidence" value="ECO:0007669"/>
    <property type="project" value="UniProtKB-ARBA"/>
</dbReference>
<reference evidence="6 7" key="1">
    <citation type="journal article" date="2009" name="Science">
        <title>Green evolution and dynamic adaptations revealed by genomes of the marine picoeukaryotes Micromonas.</title>
        <authorList>
            <person name="Worden A.Z."/>
            <person name="Lee J.H."/>
            <person name="Mock T."/>
            <person name="Rouze P."/>
            <person name="Simmons M.P."/>
            <person name="Aerts A.L."/>
            <person name="Allen A.E."/>
            <person name="Cuvelier M.L."/>
            <person name="Derelle E."/>
            <person name="Everett M.V."/>
            <person name="Foulon E."/>
            <person name="Grimwood J."/>
            <person name="Gundlach H."/>
            <person name="Henrissat B."/>
            <person name="Napoli C."/>
            <person name="McDonald S.M."/>
            <person name="Parker M.S."/>
            <person name="Rombauts S."/>
            <person name="Salamov A."/>
            <person name="Von Dassow P."/>
            <person name="Badger J.H."/>
            <person name="Coutinho P.M."/>
            <person name="Demir E."/>
            <person name="Dubchak I."/>
            <person name="Gentemann C."/>
            <person name="Eikrem W."/>
            <person name="Gready J.E."/>
            <person name="John U."/>
            <person name="Lanier W."/>
            <person name="Lindquist E.A."/>
            <person name="Lucas S."/>
            <person name="Mayer K.F."/>
            <person name="Moreau H."/>
            <person name="Not F."/>
            <person name="Otillar R."/>
            <person name="Panaud O."/>
            <person name="Pangilinan J."/>
            <person name="Paulsen I."/>
            <person name="Piegu B."/>
            <person name="Poliakov A."/>
            <person name="Robbens S."/>
            <person name="Schmutz J."/>
            <person name="Toulza E."/>
            <person name="Wyss T."/>
            <person name="Zelensky A."/>
            <person name="Zhou K."/>
            <person name="Armbrust E.V."/>
            <person name="Bhattacharya D."/>
            <person name="Goodenough U.W."/>
            <person name="Van de Peer Y."/>
            <person name="Grigoriev I.V."/>
        </authorList>
    </citation>
    <scope>NUCLEOTIDE SEQUENCE [LARGE SCALE GENOMIC DNA]</scope>
    <source>
        <strain evidence="6 7">CCMP1545</strain>
    </source>
</reference>
<dbReference type="AlphaFoldDB" id="C1MGJ2"/>
<dbReference type="KEGG" id="mpp:MICPUCDRAFT_13548"/>
<keyword evidence="3" id="KW-0808">Transferase</keyword>
<feature type="non-terminal residue" evidence="6">
    <location>
        <position position="1"/>
    </location>
</feature>
<evidence type="ECO:0000256" key="3">
    <source>
        <dbReference type="ARBA" id="ARBA00022679"/>
    </source>
</evidence>
<feature type="compositionally biased region" description="Basic and acidic residues" evidence="4">
    <location>
        <begin position="297"/>
        <end position="309"/>
    </location>
</feature>
<evidence type="ECO:0000256" key="1">
    <source>
        <dbReference type="ARBA" id="ARBA00009725"/>
    </source>
</evidence>
<keyword evidence="7" id="KW-1185">Reference proteome</keyword>
<evidence type="ECO:0000256" key="4">
    <source>
        <dbReference type="SAM" id="MobiDB-lite"/>
    </source>
</evidence>
<name>C1MGJ2_MICPC</name>
<dbReference type="EMBL" id="GG663735">
    <property type="protein sequence ID" value="EEH60583.1"/>
    <property type="molecule type" value="Genomic_DNA"/>
</dbReference>
<dbReference type="PANTHER" id="PTHR22809">
    <property type="entry name" value="METHYLTRANSFERASE-RELATED"/>
    <property type="match status" value="1"/>
</dbReference>
<feature type="compositionally biased region" description="Acidic residues" evidence="4">
    <location>
        <begin position="310"/>
        <end position="327"/>
    </location>
</feature>
<feature type="region of interest" description="Disordered" evidence="4">
    <location>
        <begin position="272"/>
        <end position="327"/>
    </location>
</feature>
<dbReference type="Pfam" id="PF08242">
    <property type="entry name" value="Methyltransf_12"/>
    <property type="match status" value="1"/>
</dbReference>
<organism evidence="7">
    <name type="scientific">Micromonas pusilla (strain CCMP1545)</name>
    <name type="common">Picoplanktonic green alga</name>
    <dbReference type="NCBI Taxonomy" id="564608"/>
    <lineage>
        <taxon>Eukaryota</taxon>
        <taxon>Viridiplantae</taxon>
        <taxon>Chlorophyta</taxon>
        <taxon>Mamiellophyceae</taxon>
        <taxon>Mamiellales</taxon>
        <taxon>Mamiellaceae</taxon>
        <taxon>Micromonas</taxon>
    </lineage>
</organism>
<dbReference type="PIRSF" id="PIRSF037755">
    <property type="entry name" value="Mettl2_prd"/>
    <property type="match status" value="1"/>
</dbReference>
<dbReference type="PANTHER" id="PTHR22809:SF5">
    <property type="entry name" value="TRNA N(3)-METHYLCYTIDINE METHYLTRANSFERASE METTL6"/>
    <property type="match status" value="1"/>
</dbReference>
<dbReference type="InterPro" id="IPR026113">
    <property type="entry name" value="METTL2/6/8-like"/>
</dbReference>
<accession>C1MGJ2</accession>
<dbReference type="GeneID" id="9680778"/>
<evidence type="ECO:0000256" key="2">
    <source>
        <dbReference type="ARBA" id="ARBA00022603"/>
    </source>
</evidence>
<dbReference type="GO" id="GO:0032259">
    <property type="term" value="P:methylation"/>
    <property type="evidence" value="ECO:0007669"/>
    <property type="project" value="UniProtKB-KW"/>
</dbReference>
<feature type="domain" description="Methyltransferase type 12" evidence="5">
    <location>
        <begin position="63"/>
        <end position="140"/>
    </location>
</feature>